<dbReference type="EMBL" id="JBBPCO010000003">
    <property type="protein sequence ID" value="MEK8088973.1"/>
    <property type="molecule type" value="Genomic_DNA"/>
</dbReference>
<dbReference type="GO" id="GO:0008168">
    <property type="term" value="F:methyltransferase activity"/>
    <property type="evidence" value="ECO:0007669"/>
    <property type="project" value="UniProtKB-KW"/>
</dbReference>
<keyword evidence="1" id="KW-0489">Methyltransferase</keyword>
<evidence type="ECO:0000313" key="2">
    <source>
        <dbReference type="Proteomes" id="UP001446205"/>
    </source>
</evidence>
<protein>
    <submittedName>
        <fullName evidence="1">Methyltransferase domain-containing protein</fullName>
    </submittedName>
</protein>
<dbReference type="Pfam" id="PF13489">
    <property type="entry name" value="Methyltransf_23"/>
    <property type="match status" value="1"/>
</dbReference>
<dbReference type="Gene3D" id="3.40.50.150">
    <property type="entry name" value="Vaccinia Virus protein VP39"/>
    <property type="match status" value="1"/>
</dbReference>
<name>A0ABU9D5Z0_9PROT</name>
<dbReference type="RefSeq" id="WP_341370040.1">
    <property type="nucleotide sequence ID" value="NZ_JBBPCO010000003.1"/>
</dbReference>
<dbReference type="Proteomes" id="UP001446205">
    <property type="component" value="Unassembled WGS sequence"/>
</dbReference>
<dbReference type="PANTHER" id="PTHR43861">
    <property type="entry name" value="TRANS-ACONITATE 2-METHYLTRANSFERASE-RELATED"/>
    <property type="match status" value="1"/>
</dbReference>
<comment type="caution">
    <text evidence="1">The sequence shown here is derived from an EMBL/GenBank/DDBJ whole genome shotgun (WGS) entry which is preliminary data.</text>
</comment>
<sequence length="272" mass="30782">MKRFFCPMCNLEATQTSKKLGGYSIYKCEDCSLRFAPDAFNVEVSYTSIYDTQEYVVNHVNMLHNTIDKKYFSEIITYQPFFNLLKDPKGKNLLDVGCGVGRFCHAAHSLGWNVRGIDISARAVEIGNAYANFALEKCTIEEMAARNVKFDVITSFEVVEHLVNPLSFLNTCKKMLKPGGKVFLTVPNWHCEQVQNSTHRDWNPPIHLCFYTEKALIALVEKSGLVSIASGIIWSDAKPRNSIKAAKWLVRRIMGRKNEPLGLWVCASNSEL</sequence>
<dbReference type="PANTHER" id="PTHR43861:SF6">
    <property type="entry name" value="METHYLTRANSFERASE TYPE 11"/>
    <property type="match status" value="1"/>
</dbReference>
<organism evidence="1 2">
    <name type="scientific">Thermithiobacillus plumbiphilus</name>
    <dbReference type="NCBI Taxonomy" id="1729899"/>
    <lineage>
        <taxon>Bacteria</taxon>
        <taxon>Pseudomonadati</taxon>
        <taxon>Pseudomonadota</taxon>
        <taxon>Acidithiobacillia</taxon>
        <taxon>Acidithiobacillales</taxon>
        <taxon>Thermithiobacillaceae</taxon>
        <taxon>Thermithiobacillus</taxon>
    </lineage>
</organism>
<accession>A0ABU9D5Z0</accession>
<keyword evidence="1" id="KW-0808">Transferase</keyword>
<evidence type="ECO:0000313" key="1">
    <source>
        <dbReference type="EMBL" id="MEK8088973.1"/>
    </source>
</evidence>
<proteinExistence type="predicted"/>
<gene>
    <name evidence="1" type="ORF">WOB96_04265</name>
</gene>
<dbReference type="SUPFAM" id="SSF53335">
    <property type="entry name" value="S-adenosyl-L-methionine-dependent methyltransferases"/>
    <property type="match status" value="1"/>
</dbReference>
<dbReference type="GO" id="GO:0032259">
    <property type="term" value="P:methylation"/>
    <property type="evidence" value="ECO:0007669"/>
    <property type="project" value="UniProtKB-KW"/>
</dbReference>
<dbReference type="InterPro" id="IPR029063">
    <property type="entry name" value="SAM-dependent_MTases_sf"/>
</dbReference>
<dbReference type="CDD" id="cd02440">
    <property type="entry name" value="AdoMet_MTases"/>
    <property type="match status" value="1"/>
</dbReference>
<keyword evidence="2" id="KW-1185">Reference proteome</keyword>
<reference evidence="1 2" key="1">
    <citation type="submission" date="2024-04" db="EMBL/GenBank/DDBJ databases">
        <authorList>
            <person name="Abashina T."/>
            <person name="Shaikin A."/>
        </authorList>
    </citation>
    <scope>NUCLEOTIDE SEQUENCE [LARGE SCALE GENOMIC DNA]</scope>
    <source>
        <strain evidence="1 2">AAFK</strain>
    </source>
</reference>